<dbReference type="InterPro" id="IPR011708">
    <property type="entry name" value="DNA_pol3_alpha_NTPase_dom"/>
</dbReference>
<keyword evidence="7 11" id="KW-0378">Hydrolase</keyword>
<dbReference type="InterPro" id="IPR013520">
    <property type="entry name" value="Ribonucl_H"/>
</dbReference>
<dbReference type="RefSeq" id="WP_243833757.1">
    <property type="nucleotide sequence ID" value="NZ_SODD01000032.1"/>
</dbReference>
<dbReference type="InterPro" id="IPR012340">
    <property type="entry name" value="NA-bd_OB-fold"/>
</dbReference>
<dbReference type="CDD" id="cd04484">
    <property type="entry name" value="polC_OBF"/>
    <property type="match status" value="1"/>
</dbReference>
<comment type="similarity">
    <text evidence="11">Belongs to the DNA polymerase type-C family. PolC subfamily.</text>
</comment>
<gene>
    <name evidence="11" type="primary">polC</name>
    <name evidence="14" type="ORF">EDD63_13210</name>
</gene>
<keyword evidence="9 11" id="KW-0239">DNA-directed DNA polymerase</keyword>
<dbReference type="InterPro" id="IPR036397">
    <property type="entry name" value="RNaseH_sf"/>
</dbReference>
<dbReference type="GO" id="GO:0003887">
    <property type="term" value="F:DNA-directed DNA polymerase activity"/>
    <property type="evidence" value="ECO:0007669"/>
    <property type="project" value="UniProtKB-UniRule"/>
</dbReference>
<evidence type="ECO:0000256" key="4">
    <source>
        <dbReference type="ARBA" id="ARBA00022695"/>
    </source>
</evidence>
<dbReference type="Gene3D" id="3.30.420.10">
    <property type="entry name" value="Ribonuclease H-like superfamily/Ribonuclease H"/>
    <property type="match status" value="1"/>
</dbReference>
<dbReference type="Pfam" id="PF17657">
    <property type="entry name" value="DNA_pol3_finger"/>
    <property type="match status" value="1"/>
</dbReference>
<dbReference type="SUPFAM" id="SSF50249">
    <property type="entry name" value="Nucleic acid-binding proteins"/>
    <property type="match status" value="1"/>
</dbReference>
<evidence type="ECO:0000313" key="14">
    <source>
        <dbReference type="EMBL" id="TDW14754.1"/>
    </source>
</evidence>
<feature type="domain" description="Polymerase/histidinol phosphatase N-terminal" evidence="13">
    <location>
        <begin position="305"/>
        <end position="378"/>
    </location>
</feature>
<dbReference type="Proteomes" id="UP000294743">
    <property type="component" value="Unassembled WGS sequence"/>
</dbReference>
<dbReference type="NCBIfam" id="TIGR01405">
    <property type="entry name" value="polC_Gram_pos"/>
    <property type="match status" value="1"/>
</dbReference>
<dbReference type="CDD" id="cd07435">
    <property type="entry name" value="PHP_PolIIIA_POLC"/>
    <property type="match status" value="1"/>
</dbReference>
<evidence type="ECO:0000313" key="15">
    <source>
        <dbReference type="Proteomes" id="UP000294743"/>
    </source>
</evidence>
<dbReference type="InterPro" id="IPR006054">
    <property type="entry name" value="DnaQ"/>
</dbReference>
<keyword evidence="6 11" id="KW-0540">Nuclease</keyword>
<comment type="caution">
    <text evidence="14">The sequence shown here is derived from an EMBL/GenBank/DDBJ whole genome shotgun (WGS) entry which is preliminary data.</text>
</comment>
<dbReference type="Gene3D" id="2.40.50.140">
    <property type="entry name" value="Nucleic acid-binding proteins"/>
    <property type="match status" value="1"/>
</dbReference>
<organism evidence="14 15">
    <name type="scientific">Breznakia blatticola</name>
    <dbReference type="NCBI Taxonomy" id="1754012"/>
    <lineage>
        <taxon>Bacteria</taxon>
        <taxon>Bacillati</taxon>
        <taxon>Bacillota</taxon>
        <taxon>Erysipelotrichia</taxon>
        <taxon>Erysipelotrichales</taxon>
        <taxon>Erysipelotrichaceae</taxon>
        <taxon>Breznakia</taxon>
    </lineage>
</organism>
<dbReference type="InterPro" id="IPR004013">
    <property type="entry name" value="PHP_dom"/>
</dbReference>
<dbReference type="PANTHER" id="PTHR32294">
    <property type="entry name" value="DNA POLYMERASE III SUBUNIT ALPHA"/>
    <property type="match status" value="1"/>
</dbReference>
<dbReference type="GO" id="GO:0005737">
    <property type="term" value="C:cytoplasm"/>
    <property type="evidence" value="ECO:0007669"/>
    <property type="project" value="UniProtKB-SubCell"/>
</dbReference>
<dbReference type="Pfam" id="PF07733">
    <property type="entry name" value="DNA_pol3_alpha"/>
    <property type="match status" value="2"/>
</dbReference>
<dbReference type="Gene3D" id="6.10.140.1510">
    <property type="match status" value="1"/>
</dbReference>
<evidence type="ECO:0000256" key="6">
    <source>
        <dbReference type="ARBA" id="ARBA00022722"/>
    </source>
</evidence>
<dbReference type="InterPro" id="IPR040982">
    <property type="entry name" value="DNA_pol3_finger"/>
</dbReference>
<dbReference type="Gene3D" id="3.30.1900.20">
    <property type="match status" value="1"/>
</dbReference>
<dbReference type="SMART" id="SM00479">
    <property type="entry name" value="EXOIII"/>
    <property type="match status" value="1"/>
</dbReference>
<dbReference type="EC" id="2.7.7.7" evidence="11"/>
<dbReference type="Pfam" id="PF02811">
    <property type="entry name" value="PHP"/>
    <property type="match status" value="1"/>
</dbReference>
<evidence type="ECO:0000256" key="10">
    <source>
        <dbReference type="ARBA" id="ARBA00049244"/>
    </source>
</evidence>
<dbReference type="GO" id="GO:0008408">
    <property type="term" value="F:3'-5' exonuclease activity"/>
    <property type="evidence" value="ECO:0007669"/>
    <property type="project" value="UniProtKB-UniRule"/>
</dbReference>
<dbReference type="NCBIfam" id="NF001688">
    <property type="entry name" value="PRK00448.1"/>
    <property type="match status" value="1"/>
</dbReference>
<evidence type="ECO:0000256" key="2">
    <source>
        <dbReference type="ARBA" id="ARBA00022490"/>
    </source>
</evidence>
<comment type="subcellular location">
    <subcellularLocation>
        <location evidence="11">Cytoplasm</location>
    </subcellularLocation>
</comment>
<dbReference type="FunFam" id="3.30.420.10:FF:000045">
    <property type="entry name" value="3'-5' exonuclease DinG"/>
    <property type="match status" value="1"/>
</dbReference>
<evidence type="ECO:0000256" key="9">
    <source>
        <dbReference type="ARBA" id="ARBA00022932"/>
    </source>
</evidence>
<proteinExistence type="inferred from homology"/>
<dbReference type="Gene3D" id="3.20.20.140">
    <property type="entry name" value="Metal-dependent hydrolases"/>
    <property type="match status" value="1"/>
</dbReference>
<dbReference type="CDD" id="cd06127">
    <property type="entry name" value="DEDDh"/>
    <property type="match status" value="1"/>
</dbReference>
<dbReference type="HAMAP" id="MF_00356">
    <property type="entry name" value="DNApol_PolC"/>
    <property type="match status" value="1"/>
</dbReference>
<evidence type="ECO:0000256" key="11">
    <source>
        <dbReference type="HAMAP-Rule" id="MF_00356"/>
    </source>
</evidence>
<evidence type="ECO:0000256" key="8">
    <source>
        <dbReference type="ARBA" id="ARBA00022839"/>
    </source>
</evidence>
<dbReference type="GO" id="GO:0006261">
    <property type="term" value="P:DNA-templated DNA replication"/>
    <property type="evidence" value="ECO:0007669"/>
    <property type="project" value="UniProtKB-UniRule"/>
</dbReference>
<sequence>MNQEVYEIALQIGVNEMDVDEFKDAVFTKKPVFYREKNTLAMEIQTQAPIGLQTYEQFVNKMIVHFKCKVDMQLSCHKQTMNATALNQYIRFIANKQKELTVFAKTFAKIEGEKIVFSYESVEAQNEAKSKTQQMAHELEHYGICLPLVVEDFTVDTEVEVVKVDYDLEQRQVVQESVKPMSYQPRMKMENYPLTPIRDLMDGMEEVKIRGEIFLTDIKEIQNGKQIRSLYLVDKDACIKAQRFEKTADVLPEDNFKEGDTVEISGKVQYSTWDKDVVFNANGRGRSIVKVPKVRKQDHASRKRVELHAHSKLSEMDGVSAIADYIKQANAWGHDAFAITDHNVVQGYPTAQRLVNGINSDREKKFKMIYGIEMSMIDDELNIVYNPTNVDIHNARYCVFDLETTGLSSKYDHIIEFGAQIIENNMPKETMQMFIKPPVPISAKITDLTNISNQEVENAKSIEEAMDDILDFIGDSILVAHNAGFDYGFMNEALVRMGKEKLTNPVIDTLDLAKALLTESKRFALGNVARHYKITYDADVAHRADYDAQVLAEVFLRMLQQMKPQKTLMDVLSLNKVKEIGSIRDKHIVVLAKNQQGIQDIYELVSSSHTEYLAAVSKSNNKPICQPRIPRKEIEKKKQAGNLYIGSACQNGEVFDAAMTKSDEIVKELMKFYDYIEVQPPANYMNLVNRGALNSIKEVEMILSNIIELARGMDKMVVATGDAHYVEEEKKEVRDIFINAQGIGGVRHPLYIYKKEIRRSTSAPDQHFRTTQEMLDCFKFLDEQLAYEIVVENTNAIADSIEYTYPVKKDLYPPSIENCDQILRDICYDTAHDIYGSDLPQIVKDRLEKELNSIIGNGFEVVYYVSHLLVKHSLDDGYLVGSRGSVGSSFVATMANITEVNPLAPHYICPKCKYSEFMDDPSINSGFDLPDKECPHCKTHMRGDGQNIPFETFLGFEGDKVPDIDLNFSGEYQGKAHKFLQEYFGDSHAYRAGTIATVASKTAFGYVKGYLEEMGKEGTMNNARITYLAEQCDGVRRSTGQHPGGIIVFPQDMSVNEFTPVQFPSNNPYEDMKTTHLDYHDIEANVLKFDILGHVDPTAMKILEESSGVDVRKIPMNDPDTMAIFSKPDTLMIDTTQNTEKTGAAGIPEFGTKFVRGILEETKPKTFSELVTISGLSHGTDVWLNNAKNLVDDDKAKYRQELGLDHKLTLRDVIGCRDDIMVDLMKKGLQPKTAFTIMESVRKGRGLRDEWIEDMQANHVEPYYIDSCKKIKYMFPKAHAVAYVMMAVRIAWFKVHKPLHYYGMFFSIRCDAYDIDAMTKGLETIKARMSDIDQRRNNPETKNEVSAKEHNVYDALELALEMYLRGFKIQKLDINRSPATRFVVDDTRDDSLLPAFTSVDGLGTNVAISIVEARKEHPFISKEDLLNRTQLSKTLVDKLDQLGALEGLQDENQMSLF</sequence>
<keyword evidence="3 11" id="KW-0808">Transferase</keyword>
<name>A0A4V3G6E3_9FIRM</name>
<dbReference type="Pfam" id="PF14579">
    <property type="entry name" value="HHH_6"/>
    <property type="match status" value="1"/>
</dbReference>
<dbReference type="PANTHER" id="PTHR32294:SF5">
    <property type="entry name" value="DNA POLYMERASE III POLC-TYPE"/>
    <property type="match status" value="1"/>
</dbReference>
<dbReference type="InterPro" id="IPR006308">
    <property type="entry name" value="Pol_III_a_PolC-type_gram_pos"/>
</dbReference>
<evidence type="ECO:0000256" key="1">
    <source>
        <dbReference type="ARBA" id="ARBA00003452"/>
    </source>
</evidence>
<keyword evidence="5 11" id="KW-0235">DNA replication</keyword>
<keyword evidence="2 11" id="KW-0963">Cytoplasm</keyword>
<dbReference type="SMART" id="SM00481">
    <property type="entry name" value="POLIIIAc"/>
    <property type="match status" value="1"/>
</dbReference>
<dbReference type="GO" id="GO:0003677">
    <property type="term" value="F:DNA binding"/>
    <property type="evidence" value="ECO:0007669"/>
    <property type="project" value="UniProtKB-UniRule"/>
</dbReference>
<dbReference type="InterPro" id="IPR004805">
    <property type="entry name" value="DnaE2/DnaE/PolC"/>
</dbReference>
<evidence type="ECO:0000259" key="13">
    <source>
        <dbReference type="SMART" id="SM00481"/>
    </source>
</evidence>
<keyword evidence="4 11" id="KW-0548">Nucleotidyltransferase</keyword>
<dbReference type="Gene3D" id="1.10.150.870">
    <property type="match status" value="1"/>
</dbReference>
<dbReference type="InterPro" id="IPR012337">
    <property type="entry name" value="RNaseH-like_sf"/>
</dbReference>
<evidence type="ECO:0000256" key="7">
    <source>
        <dbReference type="ARBA" id="ARBA00022801"/>
    </source>
</evidence>
<reference evidence="14 15" key="1">
    <citation type="submission" date="2019-03" db="EMBL/GenBank/DDBJ databases">
        <title>Genomic Encyclopedia of Type Strains, Phase IV (KMG-IV): sequencing the most valuable type-strain genomes for metagenomic binning, comparative biology and taxonomic classification.</title>
        <authorList>
            <person name="Goeker M."/>
        </authorList>
    </citation>
    <scope>NUCLEOTIDE SEQUENCE [LARGE SCALE GENOMIC DNA]</scope>
    <source>
        <strain evidence="14 15">DSM 28867</strain>
    </source>
</reference>
<dbReference type="Pfam" id="PF00929">
    <property type="entry name" value="RNase_T"/>
    <property type="match status" value="1"/>
</dbReference>
<dbReference type="Gene3D" id="1.10.150.700">
    <property type="entry name" value="PolC, middle finger domain"/>
    <property type="match status" value="1"/>
</dbReference>
<dbReference type="InterPro" id="IPR029460">
    <property type="entry name" value="DNAPol_HHH"/>
</dbReference>
<comment type="catalytic activity">
    <reaction evidence="10 11">
        <text>DNA(n) + a 2'-deoxyribonucleoside 5'-triphosphate = DNA(n+1) + diphosphate</text>
        <dbReference type="Rhea" id="RHEA:22508"/>
        <dbReference type="Rhea" id="RHEA-COMP:17339"/>
        <dbReference type="Rhea" id="RHEA-COMP:17340"/>
        <dbReference type="ChEBI" id="CHEBI:33019"/>
        <dbReference type="ChEBI" id="CHEBI:61560"/>
        <dbReference type="ChEBI" id="CHEBI:173112"/>
        <dbReference type="EC" id="2.7.7.7"/>
    </reaction>
</comment>
<evidence type="ECO:0000256" key="5">
    <source>
        <dbReference type="ARBA" id="ARBA00022705"/>
    </source>
</evidence>
<dbReference type="SUPFAM" id="SSF53098">
    <property type="entry name" value="Ribonuclease H-like"/>
    <property type="match status" value="1"/>
</dbReference>
<evidence type="ECO:0000256" key="3">
    <source>
        <dbReference type="ARBA" id="ARBA00022679"/>
    </source>
</evidence>
<dbReference type="NCBIfam" id="TIGR00573">
    <property type="entry name" value="dnaq"/>
    <property type="match status" value="1"/>
</dbReference>
<accession>A0A4V3G6E3</accession>
<keyword evidence="8 11" id="KW-0269">Exonuclease</keyword>
<dbReference type="EMBL" id="SODD01000032">
    <property type="protein sequence ID" value="TDW14754.1"/>
    <property type="molecule type" value="Genomic_DNA"/>
</dbReference>
<keyword evidence="15" id="KW-1185">Reference proteome</keyword>
<evidence type="ECO:0000259" key="12">
    <source>
        <dbReference type="SMART" id="SM00479"/>
    </source>
</evidence>
<protein>
    <recommendedName>
        <fullName evidence="11">DNA polymerase III PolC-type</fullName>
        <shortName evidence="11">PolIII</shortName>
        <ecNumber evidence="11">2.7.7.7</ecNumber>
    </recommendedName>
</protein>
<dbReference type="InterPro" id="IPR003141">
    <property type="entry name" value="Pol/His_phosphatase_N"/>
</dbReference>
<feature type="domain" description="Exonuclease" evidence="12">
    <location>
        <begin position="396"/>
        <end position="564"/>
    </location>
</feature>
<dbReference type="InterPro" id="IPR044923">
    <property type="entry name" value="PolC_middle_finger_sf"/>
</dbReference>
<comment type="function">
    <text evidence="1 11">Required for replicative DNA synthesis. This DNA polymerase also exhibits 3' to 5' exonuclease activity.</text>
</comment>